<proteinExistence type="predicted"/>
<evidence type="ECO:0000313" key="3">
    <source>
        <dbReference type="Proteomes" id="UP000244677"/>
    </source>
</evidence>
<keyword evidence="1" id="KW-0472">Membrane</keyword>
<keyword evidence="1" id="KW-0812">Transmembrane</keyword>
<organism evidence="2 3">
    <name type="scientific">Flavobacterium kingsejongi</name>
    <dbReference type="NCBI Taxonomy" id="1678728"/>
    <lineage>
        <taxon>Bacteria</taxon>
        <taxon>Pseudomonadati</taxon>
        <taxon>Bacteroidota</taxon>
        <taxon>Flavobacteriia</taxon>
        <taxon>Flavobacteriales</taxon>
        <taxon>Flavobacteriaceae</taxon>
        <taxon>Flavobacterium</taxon>
    </lineage>
</organism>
<keyword evidence="3" id="KW-1185">Reference proteome</keyword>
<dbReference type="KEGG" id="fki:FK004_10425"/>
<dbReference type="AlphaFoldDB" id="A0A2S1LPP8"/>
<protein>
    <submittedName>
        <fullName evidence="2">Uncharacterized protein</fullName>
    </submittedName>
</protein>
<name>A0A2S1LPP8_9FLAO</name>
<dbReference type="OrthoDB" id="10011134at2"/>
<feature type="transmembrane region" description="Helical" evidence="1">
    <location>
        <begin position="141"/>
        <end position="158"/>
    </location>
</feature>
<evidence type="ECO:0000313" key="2">
    <source>
        <dbReference type="EMBL" id="AWG25616.1"/>
    </source>
</evidence>
<evidence type="ECO:0000256" key="1">
    <source>
        <dbReference type="SAM" id="Phobius"/>
    </source>
</evidence>
<sequence length="170" mass="19821">MPNKDIKEEIAGYAHYNYPKNETIERLLRDGFTQEEIDMHLPAQFDAIDANNITNLWCFLPSSVYMIFLCIGALYGVYTADDWWYKLLFLLPFIALALITKRYYKEKKESVIIVMGLLFLGLLYTIYTFVSDLVTHSSDSVFYYVVLGLLALWLYSLVKGNYTLYVKKQS</sequence>
<reference evidence="2 3" key="1">
    <citation type="submission" date="2017-04" db="EMBL/GenBank/DDBJ databases">
        <title>Complete genome sequence of Flavobacterium kingsejong AJ004.</title>
        <authorList>
            <person name="Lee P.C."/>
        </authorList>
    </citation>
    <scope>NUCLEOTIDE SEQUENCE [LARGE SCALE GENOMIC DNA]</scope>
    <source>
        <strain evidence="2 3">AJ004</strain>
    </source>
</reference>
<feature type="transmembrane region" description="Helical" evidence="1">
    <location>
        <begin position="56"/>
        <end position="77"/>
    </location>
</feature>
<gene>
    <name evidence="2" type="ORF">FK004_10425</name>
</gene>
<feature type="transmembrane region" description="Helical" evidence="1">
    <location>
        <begin position="111"/>
        <end position="129"/>
    </location>
</feature>
<dbReference type="RefSeq" id="WP_108737191.1">
    <property type="nucleotide sequence ID" value="NZ_CP020919.1"/>
</dbReference>
<accession>A0A2S1LPP8</accession>
<dbReference type="Proteomes" id="UP000244677">
    <property type="component" value="Chromosome"/>
</dbReference>
<keyword evidence="1" id="KW-1133">Transmembrane helix</keyword>
<feature type="transmembrane region" description="Helical" evidence="1">
    <location>
        <begin position="83"/>
        <end position="99"/>
    </location>
</feature>
<dbReference type="EMBL" id="CP020919">
    <property type="protein sequence ID" value="AWG25616.1"/>
    <property type="molecule type" value="Genomic_DNA"/>
</dbReference>